<feature type="region of interest" description="Disordered" evidence="1">
    <location>
        <begin position="413"/>
        <end position="434"/>
    </location>
</feature>
<name>A0ABN1CUX2_SACER</name>
<evidence type="ECO:0000259" key="3">
    <source>
        <dbReference type="Pfam" id="PF09992"/>
    </source>
</evidence>
<sequence length="434" mass="44197">MTPNSTARRRTADGPTGRRKVSGPARRRLAAGLAVVCGLALVQSSTAAAAPEPLASDVLFSGEEQVAPGVTFRSFTWETGHGSTQGYVLEADLANPLVDLGLLHRKTVTEPTAISALADGQGAVAGVNGDFFNNTDEHEGVEPTGSAVGAEIAAGEARKGAVPDGQRFGPGLPEGTSTEDVFGLGSDRTARVASVRLEGKIETGHGVLGVDGLNQYAIPVGGVGVFTEAWGTTSRVRATCGTDTDRGAPCSDTTIEIVVRDGKVAEVRPEPGAGAIAAGDFVLVGREDGVGELDDLKPGDPVSVDYQLAPVGVPEFRFVVGGFPILRDGTALPGLDDQALAPRTSAGASADGKRVYLVAMDGRSQVSAGLTVSELADLLKRSGADDAVNLDGGGSTTLVAREAGAQHVTVRNNPSDGRERPVANGIGIFSGGGR</sequence>
<protein>
    <recommendedName>
        <fullName evidence="3">Phosphodiester glycosidase domain-containing protein</fullName>
    </recommendedName>
</protein>
<keyword evidence="2" id="KW-0732">Signal</keyword>
<dbReference type="RefSeq" id="WP_011873447.1">
    <property type="nucleotide sequence ID" value="NZ_BAAAGS010000015.1"/>
</dbReference>
<dbReference type="Pfam" id="PF09992">
    <property type="entry name" value="NAGPA"/>
    <property type="match status" value="1"/>
</dbReference>
<organism evidence="4 5">
    <name type="scientific">Saccharopolyspora erythraea</name>
    <name type="common">Streptomyces erythraeus</name>
    <dbReference type="NCBI Taxonomy" id="1836"/>
    <lineage>
        <taxon>Bacteria</taxon>
        <taxon>Bacillati</taxon>
        <taxon>Actinomycetota</taxon>
        <taxon>Actinomycetes</taxon>
        <taxon>Pseudonocardiales</taxon>
        <taxon>Pseudonocardiaceae</taxon>
        <taxon>Saccharopolyspora</taxon>
    </lineage>
</organism>
<evidence type="ECO:0000313" key="4">
    <source>
        <dbReference type="EMBL" id="GAA0526867.1"/>
    </source>
</evidence>
<feature type="domain" description="Phosphodiester glycosidase" evidence="3">
    <location>
        <begin position="254"/>
        <end position="429"/>
    </location>
</feature>
<evidence type="ECO:0000256" key="1">
    <source>
        <dbReference type="SAM" id="MobiDB-lite"/>
    </source>
</evidence>
<dbReference type="InterPro" id="IPR018711">
    <property type="entry name" value="NAGPA"/>
</dbReference>
<evidence type="ECO:0000313" key="5">
    <source>
        <dbReference type="Proteomes" id="UP001500729"/>
    </source>
</evidence>
<dbReference type="PANTHER" id="PTHR40446:SF2">
    <property type="entry name" value="N-ACETYLGLUCOSAMINE-1-PHOSPHODIESTER ALPHA-N-ACETYLGLUCOSAMINIDASE"/>
    <property type="match status" value="1"/>
</dbReference>
<feature type="region of interest" description="Disordered" evidence="1">
    <location>
        <begin position="156"/>
        <end position="177"/>
    </location>
</feature>
<dbReference type="PANTHER" id="PTHR40446">
    <property type="entry name" value="N-ACETYLGLUCOSAMINE-1-PHOSPHODIESTER ALPHA-N-ACETYLGLUCOSAMINIDASE"/>
    <property type="match status" value="1"/>
</dbReference>
<feature type="region of interest" description="Disordered" evidence="1">
    <location>
        <begin position="1"/>
        <end position="24"/>
    </location>
</feature>
<evidence type="ECO:0000256" key="2">
    <source>
        <dbReference type="SAM" id="SignalP"/>
    </source>
</evidence>
<comment type="caution">
    <text evidence="4">The sequence shown here is derived from an EMBL/GenBank/DDBJ whole genome shotgun (WGS) entry which is preliminary data.</text>
</comment>
<proteinExistence type="predicted"/>
<feature type="signal peptide" evidence="2">
    <location>
        <begin position="1"/>
        <end position="49"/>
    </location>
</feature>
<gene>
    <name evidence="4" type="ORF">GCM10009533_27750</name>
</gene>
<feature type="chain" id="PRO_5046058902" description="Phosphodiester glycosidase domain-containing protein" evidence="2">
    <location>
        <begin position="50"/>
        <end position="434"/>
    </location>
</feature>
<dbReference type="Proteomes" id="UP001500729">
    <property type="component" value="Unassembled WGS sequence"/>
</dbReference>
<keyword evidence="5" id="KW-1185">Reference proteome</keyword>
<reference evidence="4 5" key="1">
    <citation type="journal article" date="2019" name="Int. J. Syst. Evol. Microbiol.">
        <title>The Global Catalogue of Microorganisms (GCM) 10K type strain sequencing project: providing services to taxonomists for standard genome sequencing and annotation.</title>
        <authorList>
            <consortium name="The Broad Institute Genomics Platform"/>
            <consortium name="The Broad Institute Genome Sequencing Center for Infectious Disease"/>
            <person name="Wu L."/>
            <person name="Ma J."/>
        </authorList>
    </citation>
    <scope>NUCLEOTIDE SEQUENCE [LARGE SCALE GENOMIC DNA]</scope>
    <source>
        <strain evidence="4 5">JCM 10303</strain>
    </source>
</reference>
<dbReference type="EMBL" id="BAAAGS010000015">
    <property type="protein sequence ID" value="GAA0526867.1"/>
    <property type="molecule type" value="Genomic_DNA"/>
</dbReference>
<accession>A0ABN1CUX2</accession>